<dbReference type="Pfam" id="PF13369">
    <property type="entry name" value="Transglut_core2"/>
    <property type="match status" value="1"/>
</dbReference>
<name>A0A6J4P988_9BACT</name>
<feature type="domain" description="Protein SirB1 N-terminal" evidence="2">
    <location>
        <begin position="49"/>
        <end position="200"/>
    </location>
</feature>
<evidence type="ECO:0000313" key="3">
    <source>
        <dbReference type="EMBL" id="CAA9408045.1"/>
    </source>
</evidence>
<sequence>MAPQLPLCCSSRGFDLLKAQLPMLNSPDALLHGAVAIAMHQIDDVDPAQVDAQLQGLADRVRARVRGRQAQAVLAHLHDVLFEEEGFRGNTEDYYSTLNSYLPAVLQTKRGLPITLSLVYKIVAERLGLRAYGIGLPGHFLVGVDADGGQMLVDPFAGGRVLSPDEAHSRLQEMFGPEVEWSEELLRPASNRHWLTRMLQNLLNVFGSSGHYNDVAAVLEMEMLLWPEQSHLQRDLGLVLARCGLAQPASIWLDRYLQTNPDDPQKPQLRELLQVLSN</sequence>
<dbReference type="EMBL" id="CADCUQ010000478">
    <property type="protein sequence ID" value="CAA9408045.1"/>
    <property type="molecule type" value="Genomic_DNA"/>
</dbReference>
<organism evidence="3">
    <name type="scientific">uncultured Phycisphaerae bacterium</name>
    <dbReference type="NCBI Taxonomy" id="904963"/>
    <lineage>
        <taxon>Bacteria</taxon>
        <taxon>Pseudomonadati</taxon>
        <taxon>Planctomycetota</taxon>
        <taxon>Phycisphaerae</taxon>
        <taxon>environmental samples</taxon>
    </lineage>
</organism>
<dbReference type="InterPro" id="IPR032698">
    <property type="entry name" value="SirB1_N"/>
</dbReference>
<evidence type="ECO:0000256" key="1">
    <source>
        <dbReference type="ARBA" id="ARBA00007100"/>
    </source>
</evidence>
<dbReference type="AlphaFoldDB" id="A0A6J4P988"/>
<reference evidence="3" key="1">
    <citation type="submission" date="2020-02" db="EMBL/GenBank/DDBJ databases">
        <authorList>
            <person name="Meier V. D."/>
        </authorList>
    </citation>
    <scope>NUCLEOTIDE SEQUENCE</scope>
    <source>
        <strain evidence="3">AVDCRST_MAG64</strain>
    </source>
</reference>
<comment type="similarity">
    <text evidence="1">Belongs to the UPF0162 family.</text>
</comment>
<dbReference type="PANTHER" id="PTHR31350:SF21">
    <property type="entry name" value="F-BOX ONLY PROTEIN 21"/>
    <property type="match status" value="1"/>
</dbReference>
<evidence type="ECO:0000259" key="2">
    <source>
        <dbReference type="Pfam" id="PF13369"/>
    </source>
</evidence>
<protein>
    <recommendedName>
        <fullName evidence="2">Protein SirB1 N-terminal domain-containing protein</fullName>
    </recommendedName>
</protein>
<dbReference type="PANTHER" id="PTHR31350">
    <property type="entry name" value="SI:DKEY-261L7.2"/>
    <property type="match status" value="1"/>
</dbReference>
<proteinExistence type="inferred from homology"/>
<gene>
    <name evidence="3" type="ORF">AVDCRST_MAG64-2129</name>
</gene>
<accession>A0A6J4P988</accession>